<protein>
    <recommendedName>
        <fullName evidence="4 5">Large ribosomal subunit protein uL13</fullName>
    </recommendedName>
</protein>
<evidence type="ECO:0000256" key="7">
    <source>
        <dbReference type="RuleBase" id="RU003878"/>
    </source>
</evidence>
<evidence type="ECO:0000256" key="4">
    <source>
        <dbReference type="ARBA" id="ARBA00035201"/>
    </source>
</evidence>
<evidence type="ECO:0000256" key="3">
    <source>
        <dbReference type="ARBA" id="ARBA00023274"/>
    </source>
</evidence>
<gene>
    <name evidence="5 7" type="primary">rplM</name>
    <name evidence="8" type="ORF">C5Q98_06555</name>
</gene>
<dbReference type="CDD" id="cd00392">
    <property type="entry name" value="Ribosomal_L13"/>
    <property type="match status" value="1"/>
</dbReference>
<evidence type="ECO:0000256" key="2">
    <source>
        <dbReference type="ARBA" id="ARBA00022980"/>
    </source>
</evidence>
<dbReference type="KEGG" id="fsa:C5Q98_06555"/>
<dbReference type="AlphaFoldDB" id="A0A2S0KPF3"/>
<dbReference type="NCBIfam" id="TIGR01066">
    <property type="entry name" value="rplM_bact"/>
    <property type="match status" value="1"/>
</dbReference>
<dbReference type="Proteomes" id="UP000237947">
    <property type="component" value="Chromosome"/>
</dbReference>
<comment type="function">
    <text evidence="5 7">This protein is one of the early assembly proteins of the 50S ribosomal subunit, although it is not seen to bind rRNA by itself. It is important during the early stages of 50S assembly.</text>
</comment>
<name>A0A2S0KPF3_9FIRM</name>
<keyword evidence="2 5" id="KW-0689">Ribosomal protein</keyword>
<dbReference type="PIRSF" id="PIRSF002181">
    <property type="entry name" value="Ribosomal_L13"/>
    <property type="match status" value="1"/>
</dbReference>
<dbReference type="FunFam" id="3.90.1180.10:FF:000001">
    <property type="entry name" value="50S ribosomal protein L13"/>
    <property type="match status" value="1"/>
</dbReference>
<dbReference type="PANTHER" id="PTHR11545">
    <property type="entry name" value="RIBOSOMAL PROTEIN L13"/>
    <property type="match status" value="1"/>
</dbReference>
<accession>A0A2S0KPF3</accession>
<organism evidence="8 9">
    <name type="scientific">Fastidiosipila sanguinis</name>
    <dbReference type="NCBI Taxonomy" id="236753"/>
    <lineage>
        <taxon>Bacteria</taxon>
        <taxon>Bacillati</taxon>
        <taxon>Bacillota</taxon>
        <taxon>Clostridia</taxon>
        <taxon>Eubacteriales</taxon>
        <taxon>Oscillospiraceae</taxon>
        <taxon>Fastidiosipila</taxon>
    </lineage>
</organism>
<dbReference type="InterPro" id="IPR005823">
    <property type="entry name" value="Ribosomal_uL13_bac-type"/>
</dbReference>
<sequence>MSTEFVKAADVERKWYLVDAEGKTLGRLSTEIATILMGKNKPTYTPSMDTGDFVVVINAEKVELTGNKWRDKFYRYHTGHPGGLKEIRYSELVQRKPEKLIELAVKGMLPKSKLGRAQIKKLKVYAGAEHPHEAQQPETLEI</sequence>
<evidence type="ECO:0000256" key="6">
    <source>
        <dbReference type="RuleBase" id="RU003877"/>
    </source>
</evidence>
<evidence type="ECO:0000256" key="5">
    <source>
        <dbReference type="HAMAP-Rule" id="MF_01366"/>
    </source>
</evidence>
<evidence type="ECO:0000313" key="9">
    <source>
        <dbReference type="Proteomes" id="UP000237947"/>
    </source>
</evidence>
<keyword evidence="9" id="KW-1185">Reference proteome</keyword>
<dbReference type="GO" id="GO:0006412">
    <property type="term" value="P:translation"/>
    <property type="evidence" value="ECO:0007669"/>
    <property type="project" value="UniProtKB-UniRule"/>
</dbReference>
<dbReference type="OrthoDB" id="9801330at2"/>
<dbReference type="InterPro" id="IPR005822">
    <property type="entry name" value="Ribosomal_uL13"/>
</dbReference>
<dbReference type="GO" id="GO:0017148">
    <property type="term" value="P:negative regulation of translation"/>
    <property type="evidence" value="ECO:0007669"/>
    <property type="project" value="TreeGrafter"/>
</dbReference>
<dbReference type="GO" id="GO:0003735">
    <property type="term" value="F:structural constituent of ribosome"/>
    <property type="evidence" value="ECO:0007669"/>
    <property type="project" value="InterPro"/>
</dbReference>
<dbReference type="EMBL" id="CP027226">
    <property type="protein sequence ID" value="AVM42888.1"/>
    <property type="molecule type" value="Genomic_DNA"/>
</dbReference>
<dbReference type="PROSITE" id="PS00783">
    <property type="entry name" value="RIBOSOMAL_L13"/>
    <property type="match status" value="1"/>
</dbReference>
<dbReference type="HAMAP" id="MF_01366">
    <property type="entry name" value="Ribosomal_uL13"/>
    <property type="match status" value="1"/>
</dbReference>
<dbReference type="SUPFAM" id="SSF52161">
    <property type="entry name" value="Ribosomal protein L13"/>
    <property type="match status" value="1"/>
</dbReference>
<dbReference type="Gene3D" id="3.90.1180.10">
    <property type="entry name" value="Ribosomal protein L13"/>
    <property type="match status" value="1"/>
</dbReference>
<dbReference type="InterPro" id="IPR036899">
    <property type="entry name" value="Ribosomal_uL13_sf"/>
</dbReference>
<dbReference type="GO" id="GO:0003729">
    <property type="term" value="F:mRNA binding"/>
    <property type="evidence" value="ECO:0007669"/>
    <property type="project" value="TreeGrafter"/>
</dbReference>
<dbReference type="Pfam" id="PF00572">
    <property type="entry name" value="Ribosomal_L13"/>
    <property type="match status" value="1"/>
</dbReference>
<comment type="subunit">
    <text evidence="5">Part of the 50S ribosomal subunit.</text>
</comment>
<reference evidence="9" key="1">
    <citation type="submission" date="2018-02" db="EMBL/GenBank/DDBJ databases">
        <authorList>
            <person name="Holder M.E."/>
            <person name="Ajami N.J."/>
            <person name="Petrosino J.F."/>
        </authorList>
    </citation>
    <scope>NUCLEOTIDE SEQUENCE [LARGE SCALE GENOMIC DNA]</scope>
    <source>
        <strain evidence="9">CCUG 47711</strain>
    </source>
</reference>
<comment type="similarity">
    <text evidence="1 5 6">Belongs to the universal ribosomal protein uL13 family.</text>
</comment>
<proteinExistence type="inferred from homology"/>
<keyword evidence="3 5" id="KW-0687">Ribonucleoprotein</keyword>
<dbReference type="InterPro" id="IPR023563">
    <property type="entry name" value="Ribosomal_uL13_CS"/>
</dbReference>
<dbReference type="GO" id="GO:0022625">
    <property type="term" value="C:cytosolic large ribosomal subunit"/>
    <property type="evidence" value="ECO:0007669"/>
    <property type="project" value="TreeGrafter"/>
</dbReference>
<evidence type="ECO:0000313" key="8">
    <source>
        <dbReference type="EMBL" id="AVM42888.1"/>
    </source>
</evidence>
<evidence type="ECO:0000256" key="1">
    <source>
        <dbReference type="ARBA" id="ARBA00006227"/>
    </source>
</evidence>
<dbReference type="PANTHER" id="PTHR11545:SF2">
    <property type="entry name" value="LARGE RIBOSOMAL SUBUNIT PROTEIN UL13M"/>
    <property type="match status" value="1"/>
</dbReference>